<evidence type="ECO:0000256" key="3">
    <source>
        <dbReference type="ARBA" id="ARBA00022722"/>
    </source>
</evidence>
<organism evidence="10 11">
    <name type="scientific">Struthidea cinerea</name>
    <dbReference type="NCBI Taxonomy" id="181839"/>
    <lineage>
        <taxon>Eukaryota</taxon>
        <taxon>Metazoa</taxon>
        <taxon>Chordata</taxon>
        <taxon>Craniata</taxon>
        <taxon>Vertebrata</taxon>
        <taxon>Euteleostomi</taxon>
        <taxon>Archelosauria</taxon>
        <taxon>Archosauria</taxon>
        <taxon>Dinosauria</taxon>
        <taxon>Saurischia</taxon>
        <taxon>Theropoda</taxon>
        <taxon>Coelurosauria</taxon>
        <taxon>Aves</taxon>
        <taxon>Neognathae</taxon>
        <taxon>Neoaves</taxon>
        <taxon>Telluraves</taxon>
        <taxon>Australaves</taxon>
        <taxon>Passeriformes</taxon>
        <taxon>Corvoidea</taxon>
        <taxon>Corcoracidae</taxon>
        <taxon>Struthidea</taxon>
    </lineage>
</organism>
<dbReference type="InterPro" id="IPR002156">
    <property type="entry name" value="RNaseH_domain"/>
</dbReference>
<dbReference type="SUPFAM" id="SSF56672">
    <property type="entry name" value="DNA/RNA polymerases"/>
    <property type="match status" value="1"/>
</dbReference>
<dbReference type="SUPFAM" id="SSF53098">
    <property type="entry name" value="Ribonuclease H-like"/>
    <property type="match status" value="1"/>
</dbReference>
<evidence type="ECO:0000256" key="2">
    <source>
        <dbReference type="ARBA" id="ARBA00022695"/>
    </source>
</evidence>
<gene>
    <name evidence="10" type="primary">Ervk18_0</name>
    <name evidence="10" type="ORF">STRCIN_R07258</name>
</gene>
<dbReference type="PROSITE" id="PS50879">
    <property type="entry name" value="RNASE_H_1"/>
    <property type="match status" value="1"/>
</dbReference>
<dbReference type="GO" id="GO:0003964">
    <property type="term" value="F:RNA-directed DNA polymerase activity"/>
    <property type="evidence" value="ECO:0007669"/>
    <property type="project" value="UniProtKB-KW"/>
</dbReference>
<accession>A0A7K8FQG8</accession>
<dbReference type="PANTHER" id="PTHR41694:SF4">
    <property type="entry name" value="ENDOGENOUS RETROVIRUS GROUP K MEMBER 10 POL PROTEIN-RELATED"/>
    <property type="match status" value="1"/>
</dbReference>
<keyword evidence="7" id="KW-0695">RNA-directed DNA polymerase</keyword>
<keyword evidence="3" id="KW-0540">Nuclease</keyword>
<dbReference type="AlphaFoldDB" id="A0A7K8FQG8"/>
<feature type="non-terminal residue" evidence="10">
    <location>
        <position position="341"/>
    </location>
</feature>
<keyword evidence="11" id="KW-1185">Reference proteome</keyword>
<keyword evidence="8" id="KW-0511">Multifunctional enzyme</keyword>
<name>A0A7K8FQG8_9CORV</name>
<dbReference type="GO" id="GO:0035613">
    <property type="term" value="F:RNA stem-loop binding"/>
    <property type="evidence" value="ECO:0007669"/>
    <property type="project" value="TreeGrafter"/>
</dbReference>
<evidence type="ECO:0000256" key="5">
    <source>
        <dbReference type="ARBA" id="ARBA00022801"/>
    </source>
</evidence>
<evidence type="ECO:0000256" key="8">
    <source>
        <dbReference type="ARBA" id="ARBA00023268"/>
    </source>
</evidence>
<dbReference type="InterPro" id="IPR036397">
    <property type="entry name" value="RNaseH_sf"/>
</dbReference>
<dbReference type="InterPro" id="IPR012337">
    <property type="entry name" value="RNaseH-like_sf"/>
</dbReference>
<keyword evidence="2" id="KW-0548">Nucleotidyltransferase</keyword>
<dbReference type="Gene3D" id="3.30.420.10">
    <property type="entry name" value="Ribonuclease H-like superfamily/Ribonuclease H"/>
    <property type="match status" value="1"/>
</dbReference>
<keyword evidence="5" id="KW-0378">Hydrolase</keyword>
<feature type="domain" description="RNase H type-1" evidence="9">
    <location>
        <begin position="222"/>
        <end position="341"/>
    </location>
</feature>
<sequence>LTQPWKYLGMSITDKTITLQKIIINDNPRTLQELHQLCGSINWIRPMLGLTMEDLAPLFNLLRGNDDLTSPRTLTEEAKDSIRKVQDALSSRQAHRYCPSLPFNLIILGQMPHLYGLMDHLLIIEWVFLSHQPSKSITTPQESMAKLVIKARSRLCTLAGCDFECIYLPLTLESTEHLLQVNEVLQFALDSFSGQISIHPPKHKLFNTAFKIIPKSMQSQKPLKALTVFTDASGASHKSVMAWRNPQTNRWERDIETVAGSPQVAELAAVVRAFERFPEPFNLVTDSAYVAGVVSRAEHATLKEVKNLDLYHLLSKLIKLISHQEQPFYVMHTRSHTNLPG</sequence>
<dbReference type="InterPro" id="IPR043128">
    <property type="entry name" value="Rev_trsase/Diguanyl_cyclase"/>
</dbReference>
<dbReference type="InterPro" id="IPR043502">
    <property type="entry name" value="DNA/RNA_pol_sf"/>
</dbReference>
<evidence type="ECO:0000256" key="6">
    <source>
        <dbReference type="ARBA" id="ARBA00022833"/>
    </source>
</evidence>
<dbReference type="GO" id="GO:0004523">
    <property type="term" value="F:RNA-DNA hybrid ribonuclease activity"/>
    <property type="evidence" value="ECO:0007669"/>
    <property type="project" value="InterPro"/>
</dbReference>
<dbReference type="PANTHER" id="PTHR41694">
    <property type="entry name" value="ENDOGENOUS RETROVIRUS GROUP K MEMBER POL PROTEIN"/>
    <property type="match status" value="1"/>
</dbReference>
<dbReference type="EMBL" id="VZTI01004789">
    <property type="protein sequence ID" value="NXB65931.1"/>
    <property type="molecule type" value="Genomic_DNA"/>
</dbReference>
<dbReference type="Gene3D" id="3.30.70.270">
    <property type="match status" value="1"/>
</dbReference>
<reference evidence="10 11" key="1">
    <citation type="submission" date="2019-09" db="EMBL/GenBank/DDBJ databases">
        <title>Bird 10,000 Genomes (B10K) Project - Family phase.</title>
        <authorList>
            <person name="Zhang G."/>
        </authorList>
    </citation>
    <scope>NUCLEOTIDE SEQUENCE [LARGE SCALE GENOMIC DNA]</scope>
    <source>
        <strain evidence="10">B10K-DU-029-33</strain>
        <tissue evidence="10">Heart</tissue>
    </source>
</reference>
<evidence type="ECO:0000313" key="10">
    <source>
        <dbReference type="EMBL" id="NXB65931.1"/>
    </source>
</evidence>
<evidence type="ECO:0000256" key="7">
    <source>
        <dbReference type="ARBA" id="ARBA00022918"/>
    </source>
</evidence>
<evidence type="ECO:0000256" key="4">
    <source>
        <dbReference type="ARBA" id="ARBA00022759"/>
    </source>
</evidence>
<comment type="caution">
    <text evidence="10">The sequence shown here is derived from an EMBL/GenBank/DDBJ whole genome shotgun (WGS) entry which is preliminary data.</text>
</comment>
<dbReference type="Proteomes" id="UP000548317">
    <property type="component" value="Unassembled WGS sequence"/>
</dbReference>
<evidence type="ECO:0000259" key="9">
    <source>
        <dbReference type="PROSITE" id="PS50879"/>
    </source>
</evidence>
<feature type="non-terminal residue" evidence="10">
    <location>
        <position position="1"/>
    </location>
</feature>
<keyword evidence="1" id="KW-0808">Transferase</keyword>
<dbReference type="Pfam" id="PF06817">
    <property type="entry name" value="RVT_thumb"/>
    <property type="match status" value="1"/>
</dbReference>
<protein>
    <submittedName>
        <fullName evidence="10">POK18 protein</fullName>
    </submittedName>
</protein>
<evidence type="ECO:0000313" key="11">
    <source>
        <dbReference type="Proteomes" id="UP000548317"/>
    </source>
</evidence>
<keyword evidence="4" id="KW-0255">Endonuclease</keyword>
<proteinExistence type="predicted"/>
<keyword evidence="6" id="KW-0862">Zinc</keyword>
<dbReference type="InterPro" id="IPR010661">
    <property type="entry name" value="RVT_thumb"/>
</dbReference>
<dbReference type="Pfam" id="PF00075">
    <property type="entry name" value="RNase_H"/>
    <property type="match status" value="1"/>
</dbReference>
<evidence type="ECO:0000256" key="1">
    <source>
        <dbReference type="ARBA" id="ARBA00022679"/>
    </source>
</evidence>